<feature type="region of interest" description="Disordered" evidence="1">
    <location>
        <begin position="677"/>
        <end position="726"/>
    </location>
</feature>
<feature type="compositionally biased region" description="Basic and acidic residues" evidence="1">
    <location>
        <begin position="677"/>
        <end position="693"/>
    </location>
</feature>
<dbReference type="PROSITE" id="PS00018">
    <property type="entry name" value="EF_HAND_1"/>
    <property type="match status" value="1"/>
</dbReference>
<evidence type="ECO:0000313" key="5">
    <source>
        <dbReference type="Proteomes" id="UP000004259"/>
    </source>
</evidence>
<dbReference type="RefSeq" id="WP_002850341.1">
    <property type="nucleotide sequence ID" value="NZ_ADKM02000089.1"/>
</dbReference>
<name>E9SDC9_RUMAL</name>
<dbReference type="InterPro" id="IPR009091">
    <property type="entry name" value="RCC1/BLIP-II"/>
</dbReference>
<dbReference type="eggNOG" id="COG5184">
    <property type="taxonomic scope" value="Bacteria"/>
</dbReference>
<feature type="signal peptide" evidence="2">
    <location>
        <begin position="1"/>
        <end position="20"/>
    </location>
</feature>
<dbReference type="eggNOG" id="COG3209">
    <property type="taxonomic scope" value="Bacteria"/>
</dbReference>
<dbReference type="Gene3D" id="1.10.1330.10">
    <property type="entry name" value="Dockerin domain"/>
    <property type="match status" value="1"/>
</dbReference>
<dbReference type="InterPro" id="IPR036439">
    <property type="entry name" value="Dockerin_dom_sf"/>
</dbReference>
<dbReference type="Pfam" id="PF00404">
    <property type="entry name" value="Dockerin_1"/>
    <property type="match status" value="1"/>
</dbReference>
<comment type="caution">
    <text evidence="4">The sequence shown here is derived from an EMBL/GenBank/DDBJ whole genome shotgun (WGS) entry which is preliminary data.</text>
</comment>
<evidence type="ECO:0000313" key="4">
    <source>
        <dbReference type="EMBL" id="EGC02740.1"/>
    </source>
</evidence>
<evidence type="ECO:0000256" key="2">
    <source>
        <dbReference type="SAM" id="SignalP"/>
    </source>
</evidence>
<feature type="chain" id="PRO_5039198331" evidence="2">
    <location>
        <begin position="21"/>
        <end position="1342"/>
    </location>
</feature>
<dbReference type="PROSITE" id="PS51766">
    <property type="entry name" value="DOCKERIN"/>
    <property type="match status" value="1"/>
</dbReference>
<organism evidence="4 5">
    <name type="scientific">Ruminococcus albus 8</name>
    <dbReference type="NCBI Taxonomy" id="246199"/>
    <lineage>
        <taxon>Bacteria</taxon>
        <taxon>Bacillati</taxon>
        <taxon>Bacillota</taxon>
        <taxon>Clostridia</taxon>
        <taxon>Eubacteriales</taxon>
        <taxon>Oscillospiraceae</taxon>
        <taxon>Ruminococcus</taxon>
    </lineage>
</organism>
<keyword evidence="2" id="KW-0732">Signal</keyword>
<feature type="domain" description="Dockerin" evidence="3">
    <location>
        <begin position="1276"/>
        <end position="1342"/>
    </location>
</feature>
<feature type="compositionally biased region" description="Basic and acidic residues" evidence="1">
    <location>
        <begin position="703"/>
        <end position="713"/>
    </location>
</feature>
<keyword evidence="5" id="KW-1185">Reference proteome</keyword>
<protein>
    <submittedName>
        <fullName evidence="4">Dockerin type I repeat protein</fullName>
    </submittedName>
</protein>
<dbReference type="GO" id="GO:0000272">
    <property type="term" value="P:polysaccharide catabolic process"/>
    <property type="evidence" value="ECO:0007669"/>
    <property type="project" value="InterPro"/>
</dbReference>
<sequence>MYKRILSALTGFAMAFTMLGAVPSAAETDVSADVNAENINGNEVSIEGTNALGDMLVQKINDAEESDDMGFTIQNVAVDGKNVTVEYSFIKSCTMVVGIFDDEGTVMLGKGVADIVTGSSSETVTIDIDTMPEHFLVKVFMVDSISYRPLGEAYTCELYTKKFQDFMALTTDDFDSESVLNLDEDKTNNFIVLKDGITRLDETDGEIVSSDASDEQSPVTHTISGASDRVKALKAGDIFAAGDIENIVIAKVGSITVDGDTAVITEGDIEGDEVFKVIKIDVDSSDATVTIDDSYADDGITFLGADVELPDIPDEYNGTGKLYDFSDIPETETQELNGLYKDYSASHDFTFKFIESEPDISKNDGWNVHSRFTGYFKFNVGLDFKIYKDEMDLIDYVRLSVPLDLDLAFTMDFEGYYQYTISRITLATLFGITAEIDPKLYFSGKASVTVKGYIDFSPTVEYHIYTNEFTDQTRLPEAGFDLSAVLDASIGMIISPKATLFSDNIAYVLADLGAGLHFVITKTYNTSVNAKHQCGDCVSGKLYFERTATIEMDIVGLDKITDVLFKMERYLWSFYWSKTYGDHGLGGCKHYESKCTLTFYNKEVGHPLANAIIDVVDQNSGETIYRNYNLDGKGQATLWLPKGNYVITAKLNNAVFKPYYFEFLDYYHGTIQMKYDRSKTRKDPSSSKPDDSSSSKPDSSSSKPDDTSSKPDSDSSAPENLKLTKTKKTLDYKKGNGMKLLEGGTPAGSMGFIDDNDTLFIWGILPENKESDMIYYSDYNYYSIPNIKKAQVQNLELMFLTNDNNLYIWGSNHSERYYYEKPTLIATNVKDFCLNYSFTHIDNYAYIKTNGDLYVSGEFGFGDNSKTYDDHLMMKNVRSVSLCHNYVGACITENDELYMWGHNYAHQIIPYGDVTYFDITKIADDVKDVEIQLYCTYYITNNGDLHTRGIYNEYYFDNTIDFSDQIRMKGIKEVSSAGTYSYNSLILAENGDLYKIGKNDHLYNYSDKYPEMKSSRTNENNDLIITLKNGDEITIPAEERSDYYFKPTKIASNVKTMTNLYSNGMYIDNNNEIYIWGRNFGDGSRDPKYSGIYDRKGLLWDNIQPTPVKLDDIYAQLPTIESETQSENADTSAVAEDDFTGLMPDCIYNVYGFNEDYMDLSNEGLAYIDQFVTDSDGNLPFDKASVSGSEALFWKAVPMTRLSIANAKIEVKDLSYTGEEQFIEPTVTLDGKTLVLNYDYFIAQGDSATDAGEYTGIICGMGEYKGEAEFTYNVTGGGKLGDVNGDNAINVTDISLVAAHVKGRKALSANKFALADINKDGSVNVTDISRIAAHVKGVKSIK</sequence>
<dbReference type="CDD" id="cd14256">
    <property type="entry name" value="Dockerin_I"/>
    <property type="match status" value="1"/>
</dbReference>
<accession>E9SDC9</accession>
<dbReference type="GO" id="GO:0004553">
    <property type="term" value="F:hydrolase activity, hydrolyzing O-glycosyl compounds"/>
    <property type="evidence" value="ECO:0007669"/>
    <property type="project" value="InterPro"/>
</dbReference>
<reference evidence="4 5" key="1">
    <citation type="submission" date="2011-02" db="EMBL/GenBank/DDBJ databases">
        <authorList>
            <person name="Nelson K.E."/>
            <person name="Sutton G."/>
            <person name="Torralba M."/>
            <person name="Durkin S."/>
            <person name="Harkins D."/>
            <person name="Montgomery R."/>
            <person name="Ziemer C."/>
            <person name="Klaassens E."/>
            <person name="Ocuiv P."/>
            <person name="Morrison M."/>
        </authorList>
    </citation>
    <scope>NUCLEOTIDE SEQUENCE [LARGE SCALE GENOMIC DNA]</scope>
    <source>
        <strain evidence="4 5">8</strain>
    </source>
</reference>
<evidence type="ECO:0000256" key="1">
    <source>
        <dbReference type="SAM" id="MobiDB-lite"/>
    </source>
</evidence>
<dbReference type="EMBL" id="ADKM02000089">
    <property type="protein sequence ID" value="EGC02740.1"/>
    <property type="molecule type" value="Genomic_DNA"/>
</dbReference>
<dbReference type="Gene3D" id="2.130.10.30">
    <property type="entry name" value="Regulator of chromosome condensation 1/beta-lactamase-inhibitor protein II"/>
    <property type="match status" value="1"/>
</dbReference>
<dbReference type="OrthoDB" id="1814465at2"/>
<dbReference type="Proteomes" id="UP000004259">
    <property type="component" value="Unassembled WGS sequence"/>
</dbReference>
<proteinExistence type="predicted"/>
<evidence type="ECO:0000259" key="3">
    <source>
        <dbReference type="PROSITE" id="PS51766"/>
    </source>
</evidence>
<dbReference type="InterPro" id="IPR016134">
    <property type="entry name" value="Dockerin_dom"/>
</dbReference>
<dbReference type="InterPro" id="IPR002105">
    <property type="entry name" value="Dockerin_1_rpt"/>
</dbReference>
<dbReference type="SUPFAM" id="SSF50985">
    <property type="entry name" value="RCC1/BLIP-II"/>
    <property type="match status" value="1"/>
</dbReference>
<dbReference type="SUPFAM" id="SSF63446">
    <property type="entry name" value="Type I dockerin domain"/>
    <property type="match status" value="1"/>
</dbReference>
<dbReference type="STRING" id="246199.CUS_5084"/>
<gene>
    <name evidence="4" type="ORF">CUS_5084</name>
</gene>
<dbReference type="InterPro" id="IPR018247">
    <property type="entry name" value="EF_Hand_1_Ca_BS"/>
</dbReference>